<comment type="caution">
    <text evidence="17">The sequence shown here is derived from an EMBL/GenBank/DDBJ whole genome shotgun (WGS) entry which is preliminary data.</text>
</comment>
<keyword evidence="4" id="KW-1003">Cell membrane</keyword>
<dbReference type="InterPro" id="IPR050398">
    <property type="entry name" value="HssS/ArlS-like"/>
</dbReference>
<dbReference type="FunFam" id="1.10.287.130:FF:000001">
    <property type="entry name" value="Two-component sensor histidine kinase"/>
    <property type="match status" value="1"/>
</dbReference>
<keyword evidence="9 17" id="KW-0418">Kinase</keyword>
<dbReference type="GO" id="GO:0000155">
    <property type="term" value="F:phosphorelay sensor kinase activity"/>
    <property type="evidence" value="ECO:0007669"/>
    <property type="project" value="InterPro"/>
</dbReference>
<dbReference type="Gene3D" id="3.30.565.10">
    <property type="entry name" value="Histidine kinase-like ATPase, C-terminal domain"/>
    <property type="match status" value="1"/>
</dbReference>
<dbReference type="AlphaFoldDB" id="A0A2W5GTC5"/>
<keyword evidence="11 14" id="KW-1133">Transmembrane helix</keyword>
<dbReference type="CDD" id="cd06225">
    <property type="entry name" value="HAMP"/>
    <property type="match status" value="1"/>
</dbReference>
<keyword evidence="10" id="KW-0067">ATP-binding</keyword>
<evidence type="ECO:0000256" key="12">
    <source>
        <dbReference type="ARBA" id="ARBA00023012"/>
    </source>
</evidence>
<dbReference type="InterPro" id="IPR036097">
    <property type="entry name" value="HisK_dim/P_sf"/>
</dbReference>
<dbReference type="Gene3D" id="1.10.287.130">
    <property type="match status" value="1"/>
</dbReference>
<dbReference type="Gene3D" id="6.10.340.10">
    <property type="match status" value="1"/>
</dbReference>
<keyword evidence="5" id="KW-0597">Phosphoprotein</keyword>
<evidence type="ECO:0000256" key="11">
    <source>
        <dbReference type="ARBA" id="ARBA00022989"/>
    </source>
</evidence>
<proteinExistence type="predicted"/>
<dbReference type="InterPro" id="IPR036890">
    <property type="entry name" value="HATPase_C_sf"/>
</dbReference>
<dbReference type="GO" id="GO:0005886">
    <property type="term" value="C:plasma membrane"/>
    <property type="evidence" value="ECO:0007669"/>
    <property type="project" value="UniProtKB-SubCell"/>
</dbReference>
<dbReference type="Pfam" id="PF00512">
    <property type="entry name" value="HisKA"/>
    <property type="match status" value="1"/>
</dbReference>
<evidence type="ECO:0000256" key="6">
    <source>
        <dbReference type="ARBA" id="ARBA00022679"/>
    </source>
</evidence>
<dbReference type="GO" id="GO:0005524">
    <property type="term" value="F:ATP binding"/>
    <property type="evidence" value="ECO:0007669"/>
    <property type="project" value="UniProtKB-KW"/>
</dbReference>
<evidence type="ECO:0000313" key="18">
    <source>
        <dbReference type="Proteomes" id="UP000249645"/>
    </source>
</evidence>
<dbReference type="InterPro" id="IPR003661">
    <property type="entry name" value="HisK_dim/P_dom"/>
</dbReference>
<keyword evidence="8" id="KW-0547">Nucleotide-binding</keyword>
<dbReference type="InterPro" id="IPR005467">
    <property type="entry name" value="His_kinase_dom"/>
</dbReference>
<keyword evidence="12" id="KW-0902">Two-component regulatory system</keyword>
<dbReference type="SMART" id="SM00304">
    <property type="entry name" value="HAMP"/>
    <property type="match status" value="1"/>
</dbReference>
<keyword evidence="6" id="KW-0808">Transferase</keyword>
<evidence type="ECO:0000313" key="17">
    <source>
        <dbReference type="EMBL" id="PZP49076.1"/>
    </source>
</evidence>
<evidence type="ECO:0000259" key="16">
    <source>
        <dbReference type="PROSITE" id="PS50885"/>
    </source>
</evidence>
<dbReference type="PANTHER" id="PTHR45528">
    <property type="entry name" value="SENSOR HISTIDINE KINASE CPXA"/>
    <property type="match status" value="1"/>
</dbReference>
<comment type="catalytic activity">
    <reaction evidence="1">
        <text>ATP + protein L-histidine = ADP + protein N-phospho-L-histidine.</text>
        <dbReference type="EC" id="2.7.13.3"/>
    </reaction>
</comment>
<keyword evidence="7 14" id="KW-0812">Transmembrane</keyword>
<evidence type="ECO:0000256" key="2">
    <source>
        <dbReference type="ARBA" id="ARBA00004651"/>
    </source>
</evidence>
<evidence type="ECO:0000256" key="3">
    <source>
        <dbReference type="ARBA" id="ARBA00012438"/>
    </source>
</evidence>
<sequence length="446" mass="50815">MRIQNKIALLLLLATTTILVSLAIFIYIFVGRDTTISFDQKLSDRAHALHRSMKDSVSKAEFLKTEKLPHEQSYIIRLGEDSISFAKNNWAESFRKSILEHGYAHWRQEDLFYIGEVYKGNNEDYIVVVRALDEYQREYLSSLEKILLTGLSIALLFLFSMAIIFSRKVFIPVRNIMEQVKKIGTSNMHLRLPTVKGVDELTNLTNTFNEMLDRMETAFEAQKNFVSHASHEFNTPLTTIIGEAEFALDKDRSAEQYKDALAIILTESERLRDLTFNLLRLAKAQYVNQEIQLVPIRLDELLWDIKRTQEKIYPKAKIVFPGDMLPTDEGSITVLGNVSLLHLALSNIVVNAIKYSHYEPVMVELLCYGKHIDISIKDTGVGIPDEELSKIFDPYFRASNTYNFSGFGIGLPLSANIIRMHKGEIVIESEVGKGTMVVVSLPALKR</sequence>
<evidence type="ECO:0000256" key="10">
    <source>
        <dbReference type="ARBA" id="ARBA00022840"/>
    </source>
</evidence>
<dbReference type="InterPro" id="IPR004358">
    <property type="entry name" value="Sig_transdc_His_kin-like_C"/>
</dbReference>
<dbReference type="PANTHER" id="PTHR45528:SF1">
    <property type="entry name" value="SENSOR HISTIDINE KINASE CPXA"/>
    <property type="match status" value="1"/>
</dbReference>
<dbReference type="SUPFAM" id="SSF158472">
    <property type="entry name" value="HAMP domain-like"/>
    <property type="match status" value="1"/>
</dbReference>
<dbReference type="CDD" id="cd00082">
    <property type="entry name" value="HisKA"/>
    <property type="match status" value="1"/>
</dbReference>
<feature type="domain" description="HAMP" evidence="16">
    <location>
        <begin position="167"/>
        <end position="220"/>
    </location>
</feature>
<dbReference type="SMART" id="SM00387">
    <property type="entry name" value="HATPase_c"/>
    <property type="match status" value="1"/>
</dbReference>
<dbReference type="EMBL" id="QFOI01000129">
    <property type="protein sequence ID" value="PZP49076.1"/>
    <property type="molecule type" value="Genomic_DNA"/>
</dbReference>
<dbReference type="PRINTS" id="PR00344">
    <property type="entry name" value="BCTRLSENSOR"/>
</dbReference>
<dbReference type="Pfam" id="PF02518">
    <property type="entry name" value="HATPase_c"/>
    <property type="match status" value="1"/>
</dbReference>
<evidence type="ECO:0000256" key="5">
    <source>
        <dbReference type="ARBA" id="ARBA00022553"/>
    </source>
</evidence>
<dbReference type="InterPro" id="IPR003594">
    <property type="entry name" value="HATPase_dom"/>
</dbReference>
<evidence type="ECO:0000256" key="7">
    <source>
        <dbReference type="ARBA" id="ARBA00022692"/>
    </source>
</evidence>
<feature type="transmembrane region" description="Helical" evidence="14">
    <location>
        <begin position="146"/>
        <end position="165"/>
    </location>
</feature>
<gene>
    <name evidence="17" type="ORF">DI598_08710</name>
</gene>
<dbReference type="Proteomes" id="UP000249645">
    <property type="component" value="Unassembled WGS sequence"/>
</dbReference>
<organism evidence="17 18">
    <name type="scientific">Pseudopedobacter saltans</name>
    <dbReference type="NCBI Taxonomy" id="151895"/>
    <lineage>
        <taxon>Bacteria</taxon>
        <taxon>Pseudomonadati</taxon>
        <taxon>Bacteroidota</taxon>
        <taxon>Sphingobacteriia</taxon>
        <taxon>Sphingobacteriales</taxon>
        <taxon>Sphingobacteriaceae</taxon>
        <taxon>Pseudopedobacter</taxon>
    </lineage>
</organism>
<dbReference type="InterPro" id="IPR003660">
    <property type="entry name" value="HAMP_dom"/>
</dbReference>
<evidence type="ECO:0000256" key="9">
    <source>
        <dbReference type="ARBA" id="ARBA00022777"/>
    </source>
</evidence>
<dbReference type="PROSITE" id="PS50109">
    <property type="entry name" value="HIS_KIN"/>
    <property type="match status" value="1"/>
</dbReference>
<dbReference type="SUPFAM" id="SSF55874">
    <property type="entry name" value="ATPase domain of HSP90 chaperone/DNA topoisomerase II/histidine kinase"/>
    <property type="match status" value="1"/>
</dbReference>
<dbReference type="Pfam" id="PF00672">
    <property type="entry name" value="HAMP"/>
    <property type="match status" value="1"/>
</dbReference>
<name>A0A2W5GTC5_9SPHI</name>
<evidence type="ECO:0000256" key="13">
    <source>
        <dbReference type="ARBA" id="ARBA00023136"/>
    </source>
</evidence>
<evidence type="ECO:0000256" key="14">
    <source>
        <dbReference type="SAM" id="Phobius"/>
    </source>
</evidence>
<accession>A0A2W5GTC5</accession>
<feature type="domain" description="Histidine kinase" evidence="15">
    <location>
        <begin position="228"/>
        <end position="445"/>
    </location>
</feature>
<dbReference type="EC" id="2.7.13.3" evidence="3"/>
<dbReference type="PROSITE" id="PS50885">
    <property type="entry name" value="HAMP"/>
    <property type="match status" value="1"/>
</dbReference>
<protein>
    <recommendedName>
        <fullName evidence="3">histidine kinase</fullName>
        <ecNumber evidence="3">2.7.13.3</ecNumber>
    </recommendedName>
</protein>
<evidence type="ECO:0000259" key="15">
    <source>
        <dbReference type="PROSITE" id="PS50109"/>
    </source>
</evidence>
<comment type="subcellular location">
    <subcellularLocation>
        <location evidence="2">Cell membrane</location>
        <topology evidence="2">Multi-pass membrane protein</topology>
    </subcellularLocation>
</comment>
<dbReference type="SMART" id="SM00388">
    <property type="entry name" value="HisKA"/>
    <property type="match status" value="1"/>
</dbReference>
<reference evidence="17 18" key="1">
    <citation type="submission" date="2017-11" db="EMBL/GenBank/DDBJ databases">
        <title>Infants hospitalized years apart are colonized by the same room-sourced microbial strains.</title>
        <authorList>
            <person name="Brooks B."/>
            <person name="Olm M.R."/>
            <person name="Firek B.A."/>
            <person name="Baker R."/>
            <person name="Thomas B.C."/>
            <person name="Morowitz M.J."/>
            <person name="Banfield J.F."/>
        </authorList>
    </citation>
    <scope>NUCLEOTIDE SEQUENCE [LARGE SCALE GENOMIC DNA]</scope>
    <source>
        <strain evidence="17">S2_009_000_R2_76</strain>
    </source>
</reference>
<evidence type="ECO:0000256" key="1">
    <source>
        <dbReference type="ARBA" id="ARBA00000085"/>
    </source>
</evidence>
<keyword evidence="13 14" id="KW-0472">Membrane</keyword>
<evidence type="ECO:0000256" key="8">
    <source>
        <dbReference type="ARBA" id="ARBA00022741"/>
    </source>
</evidence>
<feature type="transmembrane region" description="Helical" evidence="14">
    <location>
        <begin position="7"/>
        <end position="30"/>
    </location>
</feature>
<dbReference type="SUPFAM" id="SSF47384">
    <property type="entry name" value="Homodimeric domain of signal transducing histidine kinase"/>
    <property type="match status" value="1"/>
</dbReference>
<evidence type="ECO:0000256" key="4">
    <source>
        <dbReference type="ARBA" id="ARBA00022475"/>
    </source>
</evidence>